<gene>
    <name evidence="2" type="ORF">THAOC_07623</name>
</gene>
<dbReference type="EMBL" id="AGNL01007799">
    <property type="protein sequence ID" value="EJK70976.1"/>
    <property type="molecule type" value="Genomic_DNA"/>
</dbReference>
<feature type="compositionally biased region" description="Polar residues" evidence="1">
    <location>
        <begin position="235"/>
        <end position="245"/>
    </location>
</feature>
<evidence type="ECO:0000313" key="2">
    <source>
        <dbReference type="EMBL" id="EJK70976.1"/>
    </source>
</evidence>
<evidence type="ECO:0000256" key="1">
    <source>
        <dbReference type="SAM" id="MobiDB-lite"/>
    </source>
</evidence>
<accession>K0TBY5</accession>
<feature type="region of interest" description="Disordered" evidence="1">
    <location>
        <begin position="210"/>
        <end position="255"/>
    </location>
</feature>
<dbReference type="AlphaFoldDB" id="K0TBY5"/>
<evidence type="ECO:0000313" key="3">
    <source>
        <dbReference type="Proteomes" id="UP000266841"/>
    </source>
</evidence>
<keyword evidence="3" id="KW-1185">Reference proteome</keyword>
<comment type="caution">
    <text evidence="2">The sequence shown here is derived from an EMBL/GenBank/DDBJ whole genome shotgun (WGS) entry which is preliminary data.</text>
</comment>
<dbReference type="Proteomes" id="UP000266841">
    <property type="component" value="Unassembled WGS sequence"/>
</dbReference>
<name>K0TBY5_THAOC</name>
<protein>
    <submittedName>
        <fullName evidence="2">Uncharacterized protein</fullName>
    </submittedName>
</protein>
<proteinExistence type="predicted"/>
<reference evidence="2 3" key="1">
    <citation type="journal article" date="2012" name="Genome Biol.">
        <title>Genome and low-iron response of an oceanic diatom adapted to chronic iron limitation.</title>
        <authorList>
            <person name="Lommer M."/>
            <person name="Specht M."/>
            <person name="Roy A.S."/>
            <person name="Kraemer L."/>
            <person name="Andreson R."/>
            <person name="Gutowska M.A."/>
            <person name="Wolf J."/>
            <person name="Bergner S.V."/>
            <person name="Schilhabel M.B."/>
            <person name="Klostermeier U.C."/>
            <person name="Beiko R.G."/>
            <person name="Rosenstiel P."/>
            <person name="Hippler M."/>
            <person name="Laroche J."/>
        </authorList>
    </citation>
    <scope>NUCLEOTIDE SEQUENCE [LARGE SCALE GENOMIC DNA]</scope>
    <source>
        <strain evidence="2 3">CCMP1005</strain>
    </source>
</reference>
<organism evidence="2 3">
    <name type="scientific">Thalassiosira oceanica</name>
    <name type="common">Marine diatom</name>
    <dbReference type="NCBI Taxonomy" id="159749"/>
    <lineage>
        <taxon>Eukaryota</taxon>
        <taxon>Sar</taxon>
        <taxon>Stramenopiles</taxon>
        <taxon>Ochrophyta</taxon>
        <taxon>Bacillariophyta</taxon>
        <taxon>Coscinodiscophyceae</taxon>
        <taxon>Thalassiosirophycidae</taxon>
        <taxon>Thalassiosirales</taxon>
        <taxon>Thalassiosiraceae</taxon>
        <taxon>Thalassiosira</taxon>
    </lineage>
</organism>
<feature type="non-terminal residue" evidence="2">
    <location>
        <position position="1"/>
    </location>
</feature>
<sequence length="255" mass="28342">GCHQKADSEGWPSVVYLDEFVRTTGLEATEESRRLARAYLTATDCNVDLAVHLYLEEAQSLDGSVSELETHTGDAMAESMEQPAGEEVVTKKEYKDPKDHACSSLEDLEVASIRQSRWQETKTGLESLREDGLLAKPSSQSNSAFIEPGPIRAWRKLVDREKEFEKELEGAADVPSTTCNRLLSVCTIKKEHFARKLGLERPRLSRDIDDMNEFKKRRPANYSIPSPKEADADSSDGSEVSSLDNASVGGHWPGR</sequence>